<evidence type="ECO:0000313" key="7">
    <source>
        <dbReference type="Proteomes" id="UP000037510"/>
    </source>
</evidence>
<evidence type="ECO:0000259" key="5">
    <source>
        <dbReference type="Pfam" id="PF00916"/>
    </source>
</evidence>
<comment type="subcellular location">
    <subcellularLocation>
        <location evidence="1">Membrane</location>
        <topology evidence="1">Multi-pass membrane protein</topology>
    </subcellularLocation>
</comment>
<feature type="domain" description="SLC26A/SulP transporter" evidence="5">
    <location>
        <begin position="5"/>
        <end position="131"/>
    </location>
</feature>
<evidence type="ECO:0000256" key="4">
    <source>
        <dbReference type="ARBA" id="ARBA00023136"/>
    </source>
</evidence>
<sequence>MNKFCIPGEVKPGLPSISAPPFSATVGNHTYTFVEMTSTLGSAIFVVPLLSILENIALAKVFSEGKHVDATQEMIALGLCNLASSLVDSMPVSGALSRGAVNHASGVASTAGGLYTGALVLLALQVGPFIITSGLHASVRGTVAGSSQPCVRGRVHGRRAVHWSPGAAGPAGRTIHHH</sequence>
<name>A0A0L7KPH3_OPEBR</name>
<dbReference type="Proteomes" id="UP000037510">
    <property type="component" value="Unassembled WGS sequence"/>
</dbReference>
<keyword evidence="7" id="KW-1185">Reference proteome</keyword>
<dbReference type="Pfam" id="PF00916">
    <property type="entry name" value="Sulfate_transp"/>
    <property type="match status" value="1"/>
</dbReference>
<reference evidence="6 7" key="1">
    <citation type="journal article" date="2015" name="Genome Biol. Evol.">
        <title>The genome of winter moth (Operophtera brumata) provides a genomic perspective on sexual dimorphism and phenology.</title>
        <authorList>
            <person name="Derks M.F."/>
            <person name="Smit S."/>
            <person name="Salis L."/>
            <person name="Schijlen E."/>
            <person name="Bossers A."/>
            <person name="Mateman C."/>
            <person name="Pijl A.S."/>
            <person name="de Ridder D."/>
            <person name="Groenen M.A."/>
            <person name="Visser M.E."/>
            <person name="Megens H.J."/>
        </authorList>
    </citation>
    <scope>NUCLEOTIDE SEQUENCE [LARGE SCALE GENOMIC DNA]</scope>
    <source>
        <strain evidence="6">WM2013NL</strain>
        <tissue evidence="6">Head and thorax</tissue>
    </source>
</reference>
<dbReference type="STRING" id="104452.A0A0L7KPH3"/>
<accession>A0A0L7KPH3</accession>
<dbReference type="AlphaFoldDB" id="A0A0L7KPH3"/>
<keyword evidence="3" id="KW-1133">Transmembrane helix</keyword>
<dbReference type="InterPro" id="IPR001902">
    <property type="entry name" value="SLC26A/SulP_fam"/>
</dbReference>
<dbReference type="PANTHER" id="PTHR11814">
    <property type="entry name" value="SULFATE TRANSPORTER"/>
    <property type="match status" value="1"/>
</dbReference>
<dbReference type="EMBL" id="JTDY01007902">
    <property type="protein sequence ID" value="KOB64869.1"/>
    <property type="molecule type" value="Genomic_DNA"/>
</dbReference>
<dbReference type="GO" id="GO:0055085">
    <property type="term" value="P:transmembrane transport"/>
    <property type="evidence" value="ECO:0007669"/>
    <property type="project" value="InterPro"/>
</dbReference>
<evidence type="ECO:0000313" key="6">
    <source>
        <dbReference type="EMBL" id="KOB64869.1"/>
    </source>
</evidence>
<comment type="caution">
    <text evidence="6">The sequence shown here is derived from an EMBL/GenBank/DDBJ whole genome shotgun (WGS) entry which is preliminary data.</text>
</comment>
<protein>
    <recommendedName>
        <fullName evidence="5">SLC26A/SulP transporter domain-containing protein</fullName>
    </recommendedName>
</protein>
<dbReference type="InterPro" id="IPR011547">
    <property type="entry name" value="SLC26A/SulP_dom"/>
</dbReference>
<gene>
    <name evidence="6" type="ORF">OBRU01_23563</name>
</gene>
<proteinExistence type="predicted"/>
<keyword evidence="2" id="KW-0812">Transmembrane</keyword>
<evidence type="ECO:0000256" key="2">
    <source>
        <dbReference type="ARBA" id="ARBA00022692"/>
    </source>
</evidence>
<dbReference type="GO" id="GO:0016020">
    <property type="term" value="C:membrane"/>
    <property type="evidence" value="ECO:0007669"/>
    <property type="project" value="UniProtKB-SubCell"/>
</dbReference>
<organism evidence="6 7">
    <name type="scientific">Operophtera brumata</name>
    <name type="common">Winter moth</name>
    <name type="synonym">Phalaena brumata</name>
    <dbReference type="NCBI Taxonomy" id="104452"/>
    <lineage>
        <taxon>Eukaryota</taxon>
        <taxon>Metazoa</taxon>
        <taxon>Ecdysozoa</taxon>
        <taxon>Arthropoda</taxon>
        <taxon>Hexapoda</taxon>
        <taxon>Insecta</taxon>
        <taxon>Pterygota</taxon>
        <taxon>Neoptera</taxon>
        <taxon>Endopterygota</taxon>
        <taxon>Lepidoptera</taxon>
        <taxon>Glossata</taxon>
        <taxon>Ditrysia</taxon>
        <taxon>Geometroidea</taxon>
        <taxon>Geometridae</taxon>
        <taxon>Larentiinae</taxon>
        <taxon>Operophtera</taxon>
    </lineage>
</organism>
<keyword evidence="4" id="KW-0472">Membrane</keyword>
<evidence type="ECO:0000256" key="1">
    <source>
        <dbReference type="ARBA" id="ARBA00004141"/>
    </source>
</evidence>
<evidence type="ECO:0000256" key="3">
    <source>
        <dbReference type="ARBA" id="ARBA00022989"/>
    </source>
</evidence>